<dbReference type="InterPro" id="IPR052634">
    <property type="entry name" value="Sperm_flagellar-bone_growth"/>
</dbReference>
<dbReference type="GO" id="GO:0005737">
    <property type="term" value="C:cytoplasm"/>
    <property type="evidence" value="ECO:0007669"/>
    <property type="project" value="UniProtKB-ARBA"/>
</dbReference>
<dbReference type="OMA" id="WYNSFES"/>
<dbReference type="Gene3D" id="3.40.50.300">
    <property type="entry name" value="P-loop containing nucleotide triphosphate hydrolases"/>
    <property type="match status" value="1"/>
</dbReference>
<dbReference type="PROSITE" id="PS50021">
    <property type="entry name" value="CH"/>
    <property type="match status" value="1"/>
</dbReference>
<dbReference type="InterPro" id="IPR010441">
    <property type="entry name" value="CH_2"/>
</dbReference>
<dbReference type="Gene3D" id="1.10.418.10">
    <property type="entry name" value="Calponin-like domain"/>
    <property type="match status" value="1"/>
</dbReference>
<dbReference type="SUPFAM" id="SSF52540">
    <property type="entry name" value="P-loop containing nucleoside triphosphate hydrolases"/>
    <property type="match status" value="1"/>
</dbReference>
<dbReference type="Ensembl" id="ENSOMET00000034847.1">
    <property type="protein sequence ID" value="ENSOMEP00000033292.1"/>
    <property type="gene ID" value="ENSOMEG00000019266.1"/>
</dbReference>
<dbReference type="InterPro" id="IPR036872">
    <property type="entry name" value="CH_dom_sf"/>
</dbReference>
<sequence>MSEMLLCRWLNQELQLSKVVGMDTLATDFSNGYLIGEILHKYKLEKFCFFSKVIDSFFLITLFCHSTSISKVNNFMRLEPTLKLLGISFNMNTAQDLMQEKQGVAAHLLFQLYDALKKRKSPEMKRSLMEVEQPRAEANLYRRERKIYRLPQVMKRDTDQKLQLYSDKHHRFKERTVGRQRLQLQRLLNAQDEKIMKNTDKVQTKHLTKIVSQPLPAEASLSGTKQGNKLSESGAGLSLQSNTKYMQEIRQRLKEKALADERRQKRQDRFLVEQFKAHAAQQELQRDEQLVKRLTRQTKQEQRLVAQLLQMRMQKEVIRENRLFVEQQYQERREKDFREALYREAVLAQQEKVAREEEIRKDVELCTRISAEQSQNKRKKYFNHCKELLNQIVDLATKVGDYRQLTENTIPEQTMRDWKELFLKGLPLYEPSHEQSLELSLPQEALNNLDYHEYAKMIGDWAWPEEAGEIKPPSAKSILENVVRRLKNIVCSSTAKPPNSEYSHFIIKACVLGNICSGKTTCLDRIAEALGIYVLSSDTLVEESLKAYHDGEEVCGVLFLPSPRALLGAAVDKELKKGNAIPNELLVEIMTQAIRQVPAHSGWILDGFPPDISLAHLLEKALGGCEEETKEAAIDQTDIIADCSPPTPPPPPAPVLDVVLMLNIPDECAVRRAYRQAGMFGFFFESRFSGTFLVIAAFKGAWPALEKWYSGKQNILVTVDADVDEDEVYNRVKLILQKILEKKPRVMQQLRLQRTVVLHELSSIRDGYRHCLGRPNLKQEFVCRWQKDFNSIPDYLREDEEIKAELHQRLDELCESLWDTTDKCKEQDEQKKAALLSDEWLEEHTAALINSHSILMQVELNRFHQTMCILRIYFLNLQKKQVTFESLCENTYIPLLEIPEAKAEDERQEAKMRLELVKNHGLVMLHSLQSRTQRTLSQMETWLQARYRAEMKRYHTNGCLKLLRTSLSLQLGEIVSVLTDSNDRIDWRRFLLCASLPWPVPSLAQLLYALQSFKLADVYETGFINEEQYLQMELWLTYESAQIVSEDLSESLPRSRVANLTKFFFQLFADSSVSPPQLDYVSMLQYFSADPDPRQGFVRALSVVLGQPLRQPSEDHLIMLTSLEGDGNYNNLSASFGNEKVSISALLKVLFCEDAKMTNNALPHTDLISQEPLTQVYMELGYEPEECIPFSVLSKHPYIQMLMETSTQYLLVVSFSRNVYIFIFSLL</sequence>
<evidence type="ECO:0000256" key="1">
    <source>
        <dbReference type="SAM" id="Coils"/>
    </source>
</evidence>
<dbReference type="Pfam" id="PF22946">
    <property type="entry name" value="SPEF2_D5"/>
    <property type="match status" value="1"/>
</dbReference>
<dbReference type="Pfam" id="PF24082">
    <property type="entry name" value="SPEF2_C"/>
    <property type="match status" value="1"/>
</dbReference>
<dbReference type="AlphaFoldDB" id="A0A3B3DT11"/>
<dbReference type="PaxDb" id="30732-ENSOMEP00000033292"/>
<feature type="domain" description="Calponin-homology (CH)" evidence="3">
    <location>
        <begin position="1"/>
        <end position="117"/>
    </location>
</feature>
<dbReference type="PANTHER" id="PTHR14919">
    <property type="entry name" value="KPL2-RELATED"/>
    <property type="match status" value="1"/>
</dbReference>
<evidence type="ECO:0000256" key="2">
    <source>
        <dbReference type="SAM" id="MobiDB-lite"/>
    </source>
</evidence>
<protein>
    <submittedName>
        <fullName evidence="4">Sperm flagellar 2</fullName>
    </submittedName>
</protein>
<dbReference type="Pfam" id="PF00406">
    <property type="entry name" value="ADK"/>
    <property type="match status" value="1"/>
</dbReference>
<dbReference type="InterPro" id="IPR001715">
    <property type="entry name" value="CH_dom"/>
</dbReference>
<dbReference type="PANTHER" id="PTHR14919:SF0">
    <property type="entry name" value="SPERM FLAGELLAR PROTEIN 2"/>
    <property type="match status" value="1"/>
</dbReference>
<keyword evidence="5" id="KW-1185">Reference proteome</keyword>
<dbReference type="InterPro" id="IPR054517">
    <property type="entry name" value="SPEF2_D5"/>
</dbReference>
<evidence type="ECO:0000313" key="4">
    <source>
        <dbReference type="Ensembl" id="ENSOMEP00000033292.1"/>
    </source>
</evidence>
<feature type="compositionally biased region" description="Polar residues" evidence="2">
    <location>
        <begin position="221"/>
        <end position="231"/>
    </location>
</feature>
<dbReference type="InterPro" id="IPR027417">
    <property type="entry name" value="P-loop_NTPase"/>
</dbReference>
<name>A0A3B3DT11_ORYME</name>
<proteinExistence type="predicted"/>
<dbReference type="Pfam" id="PF06294">
    <property type="entry name" value="CH_2"/>
    <property type="match status" value="1"/>
</dbReference>
<dbReference type="GO" id="GO:0002177">
    <property type="term" value="C:manchette"/>
    <property type="evidence" value="ECO:0007669"/>
    <property type="project" value="TreeGrafter"/>
</dbReference>
<dbReference type="Proteomes" id="UP000261560">
    <property type="component" value="Unplaced"/>
</dbReference>
<dbReference type="GO" id="GO:0007288">
    <property type="term" value="P:sperm axoneme assembly"/>
    <property type="evidence" value="ECO:0007669"/>
    <property type="project" value="TreeGrafter"/>
</dbReference>
<dbReference type="GO" id="GO:0097225">
    <property type="term" value="C:sperm midpiece"/>
    <property type="evidence" value="ECO:0007669"/>
    <property type="project" value="TreeGrafter"/>
</dbReference>
<evidence type="ECO:0000259" key="3">
    <source>
        <dbReference type="PROSITE" id="PS50021"/>
    </source>
</evidence>
<reference evidence="4" key="2">
    <citation type="submission" date="2025-09" db="UniProtKB">
        <authorList>
            <consortium name="Ensembl"/>
        </authorList>
    </citation>
    <scope>IDENTIFICATION</scope>
</reference>
<reference evidence="4" key="1">
    <citation type="submission" date="2025-08" db="UniProtKB">
        <authorList>
            <consortium name="Ensembl"/>
        </authorList>
    </citation>
    <scope>IDENTIFICATION</scope>
</reference>
<dbReference type="InterPro" id="IPR056199">
    <property type="entry name" value="SPEF2_C"/>
</dbReference>
<feature type="coiled-coil region" evidence="1">
    <location>
        <begin position="277"/>
        <end position="311"/>
    </location>
</feature>
<accession>A0A3B3DT11</accession>
<keyword evidence="1" id="KW-0175">Coiled coil</keyword>
<dbReference type="STRING" id="30732.ENSOMEP00000033292"/>
<evidence type="ECO:0000313" key="5">
    <source>
        <dbReference type="Proteomes" id="UP000261560"/>
    </source>
</evidence>
<organism evidence="4 5">
    <name type="scientific">Oryzias melastigma</name>
    <name type="common">Marine medaka</name>
    <dbReference type="NCBI Taxonomy" id="30732"/>
    <lineage>
        <taxon>Eukaryota</taxon>
        <taxon>Metazoa</taxon>
        <taxon>Chordata</taxon>
        <taxon>Craniata</taxon>
        <taxon>Vertebrata</taxon>
        <taxon>Euteleostomi</taxon>
        <taxon>Actinopterygii</taxon>
        <taxon>Neopterygii</taxon>
        <taxon>Teleostei</taxon>
        <taxon>Neoteleostei</taxon>
        <taxon>Acanthomorphata</taxon>
        <taxon>Ovalentaria</taxon>
        <taxon>Atherinomorphae</taxon>
        <taxon>Beloniformes</taxon>
        <taxon>Adrianichthyidae</taxon>
        <taxon>Oryziinae</taxon>
        <taxon>Oryzias</taxon>
    </lineage>
</organism>
<dbReference type="GeneTree" id="ENSGT00390000008160"/>
<feature type="region of interest" description="Disordered" evidence="2">
    <location>
        <begin position="217"/>
        <end position="236"/>
    </location>
</feature>